<feature type="region of interest" description="Disordered" evidence="2">
    <location>
        <begin position="217"/>
        <end position="251"/>
    </location>
</feature>
<dbReference type="Gene3D" id="3.40.50.1000">
    <property type="entry name" value="HAD superfamily/HAD-like"/>
    <property type="match status" value="1"/>
</dbReference>
<gene>
    <name evidence="3" type="ORF">K6T50_07085</name>
</gene>
<evidence type="ECO:0000313" key="4">
    <source>
        <dbReference type="Proteomes" id="UP000826254"/>
    </source>
</evidence>
<dbReference type="InterPro" id="IPR006439">
    <property type="entry name" value="HAD-SF_hydro_IA"/>
</dbReference>
<protein>
    <submittedName>
        <fullName evidence="3">HAD family hydrolase</fullName>
    </submittedName>
</protein>
<dbReference type="PANTHER" id="PTHR43434">
    <property type="entry name" value="PHOSPHOGLYCOLATE PHOSPHATASE"/>
    <property type="match status" value="1"/>
</dbReference>
<dbReference type="GeneID" id="67177893"/>
<dbReference type="NCBIfam" id="TIGR01549">
    <property type="entry name" value="HAD-SF-IA-v1"/>
    <property type="match status" value="1"/>
</dbReference>
<dbReference type="InterPro" id="IPR036412">
    <property type="entry name" value="HAD-like_sf"/>
</dbReference>
<dbReference type="SFLD" id="SFLDS00003">
    <property type="entry name" value="Haloacid_Dehalogenase"/>
    <property type="match status" value="1"/>
</dbReference>
<sequence>MVPDTYDFWLFDLDGTLVDAEWSYTREVFDRVGSRIDYDFSDRQAEVLWHGLTGARDPLLREWGLEPAEFWPAFHAVEDPQARADATYLHDDAARLLGDLHERDVPLGLVTHCAEFLARPVTDRLGLTDRFDTFLACSDETGWKPAPDPLHAAMNDIGVDPTAQRGVYLGDGASDVGAAWNAGLDAVHVERHGHEERGRCVRADHRVWSFDDLPRTGSAGAAGTAGPASGVAWGTGLTRADGSGFDGDRTD</sequence>
<dbReference type="RefSeq" id="WP_222608689.1">
    <property type="nucleotide sequence ID" value="NZ_CP081958.1"/>
</dbReference>
<dbReference type="KEGG" id="hmp:K6T50_07085"/>
<dbReference type="GO" id="GO:0008967">
    <property type="term" value="F:phosphoglycolate phosphatase activity"/>
    <property type="evidence" value="ECO:0007669"/>
    <property type="project" value="TreeGrafter"/>
</dbReference>
<dbReference type="Pfam" id="PF00702">
    <property type="entry name" value="Hydrolase"/>
    <property type="match status" value="1"/>
</dbReference>
<dbReference type="SUPFAM" id="SSF56784">
    <property type="entry name" value="HAD-like"/>
    <property type="match status" value="1"/>
</dbReference>
<reference evidence="3 4" key="1">
    <citation type="journal article" date="2021" name="Int. J. Syst. Evol. Microbiol.">
        <title>Halobaculum halophilum sp. nov. and Halobaculum salinum sp. nov., isolated from salt lake and saline soil.</title>
        <authorList>
            <person name="Cui H.L."/>
            <person name="Shi X.W."/>
            <person name="Yin X.M."/>
            <person name="Yang X.Y."/>
            <person name="Hou J."/>
            <person name="Zhu L."/>
        </authorList>
    </citation>
    <scope>NUCLEOTIDE SEQUENCE [LARGE SCALE GENOMIC DNA]</scope>
    <source>
        <strain evidence="3 4">NBRC 109044</strain>
    </source>
</reference>
<dbReference type="GO" id="GO:0006281">
    <property type="term" value="P:DNA repair"/>
    <property type="evidence" value="ECO:0007669"/>
    <property type="project" value="TreeGrafter"/>
</dbReference>
<feature type="compositionally biased region" description="Low complexity" evidence="2">
    <location>
        <begin position="217"/>
        <end position="230"/>
    </location>
</feature>
<dbReference type="EMBL" id="CP081958">
    <property type="protein sequence ID" value="QZP38891.1"/>
    <property type="molecule type" value="Genomic_DNA"/>
</dbReference>
<dbReference type="SFLD" id="SFLDG01129">
    <property type="entry name" value="C1.5:_HAD__Beta-PGM__Phosphata"/>
    <property type="match status" value="1"/>
</dbReference>
<name>A0A8T8WGC3_9EURY</name>
<keyword evidence="4" id="KW-1185">Reference proteome</keyword>
<dbReference type="InterPro" id="IPR050155">
    <property type="entry name" value="HAD-like_hydrolase_sf"/>
</dbReference>
<accession>A0A8T8WGC3</accession>
<dbReference type="InterPro" id="IPR023214">
    <property type="entry name" value="HAD_sf"/>
</dbReference>
<keyword evidence="3" id="KW-0378">Hydrolase</keyword>
<evidence type="ECO:0000256" key="1">
    <source>
        <dbReference type="ARBA" id="ARBA00007958"/>
    </source>
</evidence>
<comment type="similarity">
    <text evidence="1">Belongs to the HAD-like hydrolase superfamily.</text>
</comment>
<evidence type="ECO:0000256" key="2">
    <source>
        <dbReference type="SAM" id="MobiDB-lite"/>
    </source>
</evidence>
<dbReference type="Proteomes" id="UP000826254">
    <property type="component" value="Chromosome"/>
</dbReference>
<proteinExistence type="inferred from homology"/>
<dbReference type="PANTHER" id="PTHR43434:SF1">
    <property type="entry name" value="PHOSPHOGLYCOLATE PHOSPHATASE"/>
    <property type="match status" value="1"/>
</dbReference>
<organism evidence="3 4">
    <name type="scientific">Halobaculum magnesiiphilum</name>
    <dbReference type="NCBI Taxonomy" id="1017351"/>
    <lineage>
        <taxon>Archaea</taxon>
        <taxon>Methanobacteriati</taxon>
        <taxon>Methanobacteriota</taxon>
        <taxon>Stenosarchaea group</taxon>
        <taxon>Halobacteria</taxon>
        <taxon>Halobacteriales</taxon>
        <taxon>Haloferacaceae</taxon>
        <taxon>Halobaculum</taxon>
    </lineage>
</organism>
<evidence type="ECO:0000313" key="3">
    <source>
        <dbReference type="EMBL" id="QZP38891.1"/>
    </source>
</evidence>
<dbReference type="AlphaFoldDB" id="A0A8T8WGC3"/>